<dbReference type="PANTHER" id="PTHR40661">
    <property type="match status" value="1"/>
</dbReference>
<dbReference type="AlphaFoldDB" id="A0A6I4Y8F4"/>
<evidence type="ECO:0000256" key="3">
    <source>
        <dbReference type="ARBA" id="ARBA00023163"/>
    </source>
</evidence>
<dbReference type="SMART" id="SM00530">
    <property type="entry name" value="HTH_XRE"/>
    <property type="match status" value="1"/>
</dbReference>
<dbReference type="InterPro" id="IPR001387">
    <property type="entry name" value="Cro/C1-type_HTH"/>
</dbReference>
<dbReference type="Gene3D" id="2.10.109.10">
    <property type="entry name" value="Umud Fragment, subunit A"/>
    <property type="match status" value="1"/>
</dbReference>
<gene>
    <name evidence="5" type="ORF">GLX28_03125</name>
</gene>
<reference evidence="5 6" key="1">
    <citation type="submission" date="2019-11" db="EMBL/GenBank/DDBJ databases">
        <title>Genome sequence of Deinococcus xianganensis Y35, AI-2 producing algicidal bacterium, isolated from lake water.</title>
        <authorList>
            <person name="Li Y."/>
        </authorList>
    </citation>
    <scope>NUCLEOTIDE SEQUENCE [LARGE SCALE GENOMIC DNA]</scope>
    <source>
        <strain evidence="5 6">Y35</strain>
    </source>
</reference>
<evidence type="ECO:0000256" key="1">
    <source>
        <dbReference type="ARBA" id="ARBA00023015"/>
    </source>
</evidence>
<dbReference type="Gene3D" id="1.10.260.40">
    <property type="entry name" value="lambda repressor-like DNA-binding domains"/>
    <property type="match status" value="1"/>
</dbReference>
<feature type="domain" description="HTH cro/C1-type" evidence="4">
    <location>
        <begin position="20"/>
        <end position="58"/>
    </location>
</feature>
<evidence type="ECO:0000313" key="5">
    <source>
        <dbReference type="EMBL" id="MXV18629.1"/>
    </source>
</evidence>
<dbReference type="SUPFAM" id="SSF47413">
    <property type="entry name" value="lambda repressor-like DNA-binding domains"/>
    <property type="match status" value="1"/>
</dbReference>
<dbReference type="RefSeq" id="WP_160976652.1">
    <property type="nucleotide sequence ID" value="NZ_WVHK01000006.1"/>
</dbReference>
<dbReference type="EMBL" id="WVHK01000006">
    <property type="protein sequence ID" value="MXV18629.1"/>
    <property type="molecule type" value="Genomic_DNA"/>
</dbReference>
<dbReference type="Pfam" id="PF00717">
    <property type="entry name" value="Peptidase_S24"/>
    <property type="match status" value="1"/>
</dbReference>
<evidence type="ECO:0000259" key="4">
    <source>
        <dbReference type="PROSITE" id="PS50943"/>
    </source>
</evidence>
<keyword evidence="3" id="KW-0804">Transcription</keyword>
<dbReference type="Pfam" id="PF01381">
    <property type="entry name" value="HTH_3"/>
    <property type="match status" value="1"/>
</dbReference>
<dbReference type="InterPro" id="IPR010982">
    <property type="entry name" value="Lambda_DNA-bd_dom_sf"/>
</dbReference>
<dbReference type="PANTHER" id="PTHR40661:SF3">
    <property type="entry name" value="FELS-1 PROPHAGE TRANSCRIPTIONAL REGULATOR"/>
    <property type="match status" value="1"/>
</dbReference>
<organism evidence="5 6">
    <name type="scientific">Deinococcus xianganensis</name>
    <dbReference type="NCBI Taxonomy" id="1507289"/>
    <lineage>
        <taxon>Bacteria</taxon>
        <taxon>Thermotogati</taxon>
        <taxon>Deinococcota</taxon>
        <taxon>Deinococci</taxon>
        <taxon>Deinococcales</taxon>
        <taxon>Deinococcaceae</taxon>
        <taxon>Deinococcus</taxon>
    </lineage>
</organism>
<dbReference type="CDD" id="cd06462">
    <property type="entry name" value="Peptidase_S24_S26"/>
    <property type="match status" value="1"/>
</dbReference>
<evidence type="ECO:0000313" key="6">
    <source>
        <dbReference type="Proteomes" id="UP000430519"/>
    </source>
</evidence>
<name>A0A6I4Y8F4_9DEIO</name>
<dbReference type="SUPFAM" id="SSF51306">
    <property type="entry name" value="LexA/Signal peptidase"/>
    <property type="match status" value="1"/>
</dbReference>
<keyword evidence="6" id="KW-1185">Reference proteome</keyword>
<keyword evidence="1" id="KW-0805">Transcription regulation</keyword>
<dbReference type="PROSITE" id="PS50943">
    <property type="entry name" value="HTH_CROC1"/>
    <property type="match status" value="1"/>
</dbReference>
<sequence>MANPRARANQRPIPEWADVIRERRISLGLSQEDIAARTGEQISQRTVSALETGTTSLDKMAVGRVVSLAAALNWSGRELQEHTGVDLGYDTPSIPSAKLSPVPSLHRVPVIGLAAAGAPVTDEEDARIIGWEYPTDTEYRPHMLCLEVDGESMNDGAADGMRHGDRLYVDPRDMQLQEGKVYVVHIHGNGIVVKRARKLGTDWWLFSDNSDYKPTRPDEATVIGRVYYHQPRGKRL</sequence>
<keyword evidence="2" id="KW-0238">DNA-binding</keyword>
<proteinExistence type="predicted"/>
<dbReference type="InterPro" id="IPR015927">
    <property type="entry name" value="Peptidase_S24_S26A/B/C"/>
</dbReference>
<dbReference type="CDD" id="cd00093">
    <property type="entry name" value="HTH_XRE"/>
    <property type="match status" value="1"/>
</dbReference>
<dbReference type="GO" id="GO:0003677">
    <property type="term" value="F:DNA binding"/>
    <property type="evidence" value="ECO:0007669"/>
    <property type="project" value="UniProtKB-KW"/>
</dbReference>
<dbReference type="Proteomes" id="UP000430519">
    <property type="component" value="Unassembled WGS sequence"/>
</dbReference>
<evidence type="ECO:0000256" key="2">
    <source>
        <dbReference type="ARBA" id="ARBA00023125"/>
    </source>
</evidence>
<dbReference type="InterPro" id="IPR036286">
    <property type="entry name" value="LexA/Signal_pep-like_sf"/>
</dbReference>
<accession>A0A6I4Y8F4</accession>
<comment type="caution">
    <text evidence="5">The sequence shown here is derived from an EMBL/GenBank/DDBJ whole genome shotgun (WGS) entry which is preliminary data.</text>
</comment>
<protein>
    <submittedName>
        <fullName evidence="5">Helix-turn-helix domain-containing protein</fullName>
    </submittedName>
</protein>